<accession>A0A2W2ESA8</accession>
<comment type="caution">
    <text evidence="1">The sequence shown here is derived from an EMBL/GenBank/DDBJ whole genome shotgun (WGS) entry which is preliminary data.</text>
</comment>
<evidence type="ECO:0000313" key="2">
    <source>
        <dbReference type="Proteomes" id="UP000248544"/>
    </source>
</evidence>
<feature type="non-terminal residue" evidence="1">
    <location>
        <position position="1"/>
    </location>
</feature>
<protein>
    <submittedName>
        <fullName evidence="1">Epoxide hydrolase</fullName>
    </submittedName>
</protein>
<dbReference type="Gene3D" id="3.40.50.1820">
    <property type="entry name" value="alpha/beta hydrolase"/>
    <property type="match status" value="1"/>
</dbReference>
<keyword evidence="2" id="KW-1185">Reference proteome</keyword>
<evidence type="ECO:0000313" key="1">
    <source>
        <dbReference type="EMBL" id="PZG25363.1"/>
    </source>
</evidence>
<reference evidence="1 2" key="1">
    <citation type="submission" date="2018-01" db="EMBL/GenBank/DDBJ databases">
        <title>Draft genome sequence of Sphaerisporangium sp. 7K107.</title>
        <authorList>
            <person name="Sahin N."/>
            <person name="Saygin H."/>
            <person name="Ay H."/>
        </authorList>
    </citation>
    <scope>NUCLEOTIDE SEQUENCE [LARGE SCALE GENOMIC DNA]</scope>
    <source>
        <strain evidence="1 2">7K107</strain>
    </source>
</reference>
<name>A0A2W2ESA8_9ACTN</name>
<dbReference type="InterPro" id="IPR029058">
    <property type="entry name" value="AB_hydrolase_fold"/>
</dbReference>
<gene>
    <name evidence="1" type="ORF">C1I98_34710</name>
</gene>
<dbReference type="Proteomes" id="UP000248544">
    <property type="component" value="Unassembled WGS sequence"/>
</dbReference>
<dbReference type="AlphaFoldDB" id="A0A2W2ESA8"/>
<keyword evidence="1" id="KW-0378">Hydrolase</keyword>
<dbReference type="SUPFAM" id="SSF53474">
    <property type="entry name" value="alpha/beta-Hydrolases"/>
    <property type="match status" value="1"/>
</dbReference>
<sequence>GWGVRPEPSPVPTGVANFAGDAAIRGLAELSNTVTHWSEFDRGGHFASLQAPDLLVADIRAFFRTQR</sequence>
<organism evidence="1 2">
    <name type="scientific">Spongiactinospora gelatinilytica</name>
    <dbReference type="NCBI Taxonomy" id="2666298"/>
    <lineage>
        <taxon>Bacteria</taxon>
        <taxon>Bacillati</taxon>
        <taxon>Actinomycetota</taxon>
        <taxon>Actinomycetes</taxon>
        <taxon>Streptosporangiales</taxon>
        <taxon>Streptosporangiaceae</taxon>
        <taxon>Spongiactinospora</taxon>
    </lineage>
</organism>
<dbReference type="GO" id="GO:0016787">
    <property type="term" value="F:hydrolase activity"/>
    <property type="evidence" value="ECO:0007669"/>
    <property type="project" value="UniProtKB-KW"/>
</dbReference>
<proteinExistence type="predicted"/>
<dbReference type="EMBL" id="POUA01000462">
    <property type="protein sequence ID" value="PZG25363.1"/>
    <property type="molecule type" value="Genomic_DNA"/>
</dbReference>